<sequence length="47" mass="5051">MATNHDGGDNEQHAVPALCRVALPRRPSGLGRGGRFVCVGDYLHVHL</sequence>
<dbReference type="EMBL" id="AGBA01000007">
    <property type="protein sequence ID" value="EGY78534.1"/>
    <property type="molecule type" value="Genomic_DNA"/>
</dbReference>
<keyword evidence="2" id="KW-1185">Reference proteome</keyword>
<name>G4CVZ6_9ACTN</name>
<proteinExistence type="predicted"/>
<dbReference type="PATRIC" id="fig|997355.3.peg.689"/>
<evidence type="ECO:0000313" key="1">
    <source>
        <dbReference type="EMBL" id="EGY78534.1"/>
    </source>
</evidence>
<dbReference type="AlphaFoldDB" id="G4CVZ6"/>
<accession>G4CVZ6</accession>
<dbReference type="HOGENOM" id="CLU_216902_0_0_11"/>
<reference evidence="1 2" key="1">
    <citation type="submission" date="2011-06" db="EMBL/GenBank/DDBJ databases">
        <authorList>
            <person name="Muzny D."/>
            <person name="Qin X."/>
            <person name="Deng J."/>
            <person name="Jiang H."/>
            <person name="Liu Y."/>
            <person name="Qu J."/>
            <person name="Song X.-Z."/>
            <person name="Zhang L."/>
            <person name="Thornton R."/>
            <person name="Coyle M."/>
            <person name="Francisco L."/>
            <person name="Jackson L."/>
            <person name="Javaid M."/>
            <person name="Korchina V."/>
            <person name="Kovar C."/>
            <person name="Mata R."/>
            <person name="Mathew T."/>
            <person name="Ngo R."/>
            <person name="Nguyen L."/>
            <person name="Nguyen N."/>
            <person name="Okwuonu G."/>
            <person name="Ongeri F."/>
            <person name="Pham C."/>
            <person name="Simmons D."/>
            <person name="Wilczek-Boney K."/>
            <person name="Hale W."/>
            <person name="Jakkamsetti A."/>
            <person name="Pham P."/>
            <person name="Ruth R."/>
            <person name="San Lucas F."/>
            <person name="Warren J."/>
            <person name="Zhang J."/>
            <person name="Zhao Z."/>
            <person name="Zhou C."/>
            <person name="Zhu D."/>
            <person name="Lee S."/>
            <person name="Bess C."/>
            <person name="Blankenburg K."/>
            <person name="Forbes L."/>
            <person name="Fu Q."/>
            <person name="Gubbala S."/>
            <person name="Hirani K."/>
            <person name="Jayaseelan J.C."/>
            <person name="Lara F."/>
            <person name="Munidasa M."/>
            <person name="Palculict T."/>
            <person name="Patil S."/>
            <person name="Pu L.-L."/>
            <person name="Saada N."/>
            <person name="Tang L."/>
            <person name="Weissenberger G."/>
            <person name="Zhu Y."/>
            <person name="Hemphill L."/>
            <person name="Shang Y."/>
            <person name="Youmans B."/>
            <person name="Ayvaz T."/>
            <person name="Ross M."/>
            <person name="Santibanez J."/>
            <person name="Aqrawi P."/>
            <person name="Gross S."/>
            <person name="Joshi V."/>
            <person name="Fowler G."/>
            <person name="Nazareth L."/>
            <person name="Reid J."/>
            <person name="Worley K."/>
            <person name="Petrosino J."/>
            <person name="Highlander S."/>
            <person name="Gibbs R."/>
        </authorList>
    </citation>
    <scope>NUCLEOTIDE SEQUENCE [LARGE SCALE GENOMIC DNA]</scope>
    <source>
        <strain evidence="1 2">ATCC 25577</strain>
    </source>
</reference>
<dbReference type="Proteomes" id="UP000005332">
    <property type="component" value="Unassembled WGS sequence"/>
</dbReference>
<gene>
    <name evidence="1" type="ORF">HMPREF9153_0703</name>
</gene>
<protein>
    <submittedName>
        <fullName evidence="1">Uncharacterized protein</fullName>
    </submittedName>
</protein>
<evidence type="ECO:0000313" key="2">
    <source>
        <dbReference type="Proteomes" id="UP000005332"/>
    </source>
</evidence>
<organism evidence="1 2">
    <name type="scientific">Cutibacterium avidum ATCC 25577</name>
    <dbReference type="NCBI Taxonomy" id="997355"/>
    <lineage>
        <taxon>Bacteria</taxon>
        <taxon>Bacillati</taxon>
        <taxon>Actinomycetota</taxon>
        <taxon>Actinomycetes</taxon>
        <taxon>Propionibacteriales</taxon>
        <taxon>Propionibacteriaceae</taxon>
        <taxon>Cutibacterium</taxon>
    </lineage>
</organism>
<comment type="caution">
    <text evidence="1">The sequence shown here is derived from an EMBL/GenBank/DDBJ whole genome shotgun (WGS) entry which is preliminary data.</text>
</comment>